<evidence type="ECO:0000256" key="1">
    <source>
        <dbReference type="SAM" id="MobiDB-lite"/>
    </source>
</evidence>
<keyword evidence="3" id="KW-1185">Reference proteome</keyword>
<dbReference type="Proteomes" id="UP001604336">
    <property type="component" value="Unassembled WGS sequence"/>
</dbReference>
<evidence type="ECO:0000313" key="3">
    <source>
        <dbReference type="Proteomes" id="UP001604336"/>
    </source>
</evidence>
<organism evidence="2 3">
    <name type="scientific">Abeliophyllum distichum</name>
    <dbReference type="NCBI Taxonomy" id="126358"/>
    <lineage>
        <taxon>Eukaryota</taxon>
        <taxon>Viridiplantae</taxon>
        <taxon>Streptophyta</taxon>
        <taxon>Embryophyta</taxon>
        <taxon>Tracheophyta</taxon>
        <taxon>Spermatophyta</taxon>
        <taxon>Magnoliopsida</taxon>
        <taxon>eudicotyledons</taxon>
        <taxon>Gunneridae</taxon>
        <taxon>Pentapetalae</taxon>
        <taxon>asterids</taxon>
        <taxon>lamiids</taxon>
        <taxon>Lamiales</taxon>
        <taxon>Oleaceae</taxon>
        <taxon>Forsythieae</taxon>
        <taxon>Abeliophyllum</taxon>
    </lineage>
</organism>
<sequence length="163" mass="18664">MSHPRHHITSIYEEVPFSRKLRGYDCDKPYWKAVQSVLSRLNCRFGMGGFFNTQLGSDFYSFGYPSSSARIASSNKSPKLEKLAVEELIPMWERFGCASKSLKLEKFVAEEPILMWERFGSTSKSPKLEKLAFEEHSSKWERFGSASKSPKLEKIAAEEPIPM</sequence>
<gene>
    <name evidence="2" type="ORF">Adt_03094</name>
</gene>
<protein>
    <submittedName>
        <fullName evidence="2">Uncharacterized protein</fullName>
    </submittedName>
</protein>
<dbReference type="EMBL" id="JBFOLK010000001">
    <property type="protein sequence ID" value="KAL2542116.1"/>
    <property type="molecule type" value="Genomic_DNA"/>
</dbReference>
<feature type="region of interest" description="Disordered" evidence="1">
    <location>
        <begin position="144"/>
        <end position="163"/>
    </location>
</feature>
<accession>A0ABD1VXI5</accession>
<proteinExistence type="predicted"/>
<name>A0ABD1VXI5_9LAMI</name>
<reference evidence="3" key="1">
    <citation type="submission" date="2024-07" db="EMBL/GenBank/DDBJ databases">
        <title>Two chromosome-level genome assemblies of Korean endemic species Abeliophyllum distichum and Forsythia ovata (Oleaceae).</title>
        <authorList>
            <person name="Jang H."/>
        </authorList>
    </citation>
    <scope>NUCLEOTIDE SEQUENCE [LARGE SCALE GENOMIC DNA]</scope>
</reference>
<evidence type="ECO:0000313" key="2">
    <source>
        <dbReference type="EMBL" id="KAL2542116.1"/>
    </source>
</evidence>
<dbReference type="AlphaFoldDB" id="A0ABD1VXI5"/>
<comment type="caution">
    <text evidence="2">The sequence shown here is derived from an EMBL/GenBank/DDBJ whole genome shotgun (WGS) entry which is preliminary data.</text>
</comment>